<dbReference type="EMBL" id="HACG01029829">
    <property type="protein sequence ID" value="CEK76694.1"/>
    <property type="molecule type" value="Transcribed_RNA"/>
</dbReference>
<evidence type="ECO:0000313" key="1">
    <source>
        <dbReference type="EMBL" id="CEK76694.1"/>
    </source>
</evidence>
<organism evidence="1">
    <name type="scientific">Arion vulgaris</name>
    <dbReference type="NCBI Taxonomy" id="1028688"/>
    <lineage>
        <taxon>Eukaryota</taxon>
        <taxon>Metazoa</taxon>
        <taxon>Spiralia</taxon>
        <taxon>Lophotrochozoa</taxon>
        <taxon>Mollusca</taxon>
        <taxon>Gastropoda</taxon>
        <taxon>Heterobranchia</taxon>
        <taxon>Euthyneura</taxon>
        <taxon>Panpulmonata</taxon>
        <taxon>Eupulmonata</taxon>
        <taxon>Stylommatophora</taxon>
        <taxon>Helicina</taxon>
        <taxon>Arionoidea</taxon>
        <taxon>Arionidae</taxon>
        <taxon>Arion</taxon>
    </lineage>
</organism>
<dbReference type="AlphaFoldDB" id="A0A0B7A6T4"/>
<sequence length="51" mass="5825">MSSICNLQMLMWIHSLEHAGVSDNERADWLTSTALIVMELKMNMGILKFLT</sequence>
<gene>
    <name evidence="1" type="primary">ORF101105</name>
</gene>
<proteinExistence type="predicted"/>
<accession>A0A0B7A6T4</accession>
<name>A0A0B7A6T4_9EUPU</name>
<reference evidence="1" key="1">
    <citation type="submission" date="2014-12" db="EMBL/GenBank/DDBJ databases">
        <title>Insight into the proteome of Arion vulgaris.</title>
        <authorList>
            <person name="Aradska J."/>
            <person name="Bulat T."/>
            <person name="Smidak R."/>
            <person name="Sarate P."/>
            <person name="Gangsoo J."/>
            <person name="Sialana F."/>
            <person name="Bilban M."/>
            <person name="Lubec G."/>
        </authorList>
    </citation>
    <scope>NUCLEOTIDE SEQUENCE</scope>
    <source>
        <tissue evidence="1">Skin</tissue>
    </source>
</reference>
<protein>
    <submittedName>
        <fullName evidence="1">Uncharacterized protein</fullName>
    </submittedName>
</protein>